<evidence type="ECO:0000256" key="2">
    <source>
        <dbReference type="ARBA" id="ARBA00004496"/>
    </source>
</evidence>
<dbReference type="SMART" id="SM00233">
    <property type="entry name" value="PH"/>
    <property type="match status" value="1"/>
</dbReference>
<keyword evidence="3" id="KW-0343">GTPase activation</keyword>
<dbReference type="SUPFAM" id="SSF50729">
    <property type="entry name" value="PH domain-like"/>
    <property type="match status" value="1"/>
</dbReference>
<keyword evidence="5" id="KW-0472">Membrane</keyword>
<dbReference type="AlphaFoldDB" id="A0A3P8Q8L1"/>
<dbReference type="InterPro" id="IPR001849">
    <property type="entry name" value="PH_domain"/>
</dbReference>
<sequence>QQPLRKLLQISGEISKQTFSGVLGTDLSFWVSDDSPPPPPRSRQHMYKTSEHFLNFPFVCFQVDLKGEIMNMAKISDSGKKQRKNWSSVWTVLTSDHVSLLIFIMSNLCKADVLQLCGAFIEWNTEKSSRKNVFQIKTSTGSEYLVQTDSYSTASKWYDAIKKTIDSSTKEGFPLRRSNSTDYLPRHSSLPGYGSASPGVKQRNPIHRRSINMFGSSKLKHSASDSADKNGVKNRLKKFIIRRPSMKTLQEKGLIKDRVFGCHLSSLCEREGTTVPKFVRICVDAVEKRGLEADGIYRVSGNLATIQKLRFLVDEEEDLDLEHSQWEDVHVVTGALKMFFRELPEPLFPFRFFQPFVEAIKIKEPKQKVQAVKKLIQQLPKPNHDTMKLLFSHLHKVLAFSRKNLMSTQGIGIVFGPTLMWPELDAGNMAVNMVYQNQIVEFILTESQEIFNLDGK</sequence>
<dbReference type="CDD" id="cd04403">
    <property type="entry name" value="RhoGAP_ARHGAP27_15_12_9"/>
    <property type="match status" value="1"/>
</dbReference>
<keyword evidence="4" id="KW-0963">Cytoplasm</keyword>
<evidence type="ECO:0000259" key="9">
    <source>
        <dbReference type="PROSITE" id="PS50003"/>
    </source>
</evidence>
<keyword evidence="12" id="KW-1185">Reference proteome</keyword>
<evidence type="ECO:0000256" key="3">
    <source>
        <dbReference type="ARBA" id="ARBA00022468"/>
    </source>
</evidence>
<feature type="domain" description="PH" evidence="9">
    <location>
        <begin position="62"/>
        <end position="166"/>
    </location>
</feature>
<dbReference type="GeneTree" id="ENSGT00950000182860"/>
<organism evidence="11 12">
    <name type="scientific">Astatotilapia calliptera</name>
    <name type="common">Eastern happy</name>
    <name type="synonym">Chromis callipterus</name>
    <dbReference type="NCBI Taxonomy" id="8154"/>
    <lineage>
        <taxon>Eukaryota</taxon>
        <taxon>Metazoa</taxon>
        <taxon>Chordata</taxon>
        <taxon>Craniata</taxon>
        <taxon>Vertebrata</taxon>
        <taxon>Euteleostomi</taxon>
        <taxon>Actinopterygii</taxon>
        <taxon>Neopterygii</taxon>
        <taxon>Teleostei</taxon>
        <taxon>Neoteleostei</taxon>
        <taxon>Acanthomorphata</taxon>
        <taxon>Ovalentaria</taxon>
        <taxon>Cichlomorphae</taxon>
        <taxon>Cichliformes</taxon>
        <taxon>Cichlidae</taxon>
        <taxon>African cichlids</taxon>
        <taxon>Pseudocrenilabrinae</taxon>
        <taxon>Haplochromini</taxon>
        <taxon>Astatotilapia</taxon>
    </lineage>
</organism>
<evidence type="ECO:0000256" key="8">
    <source>
        <dbReference type="ARBA" id="ARBA00042925"/>
    </source>
</evidence>
<dbReference type="InterPro" id="IPR008936">
    <property type="entry name" value="Rho_GTPase_activation_prot"/>
</dbReference>
<dbReference type="FunFam" id="1.10.555.10:FF:000003">
    <property type="entry name" value="Putative rho GTPase-activating protein 12"/>
    <property type="match status" value="1"/>
</dbReference>
<gene>
    <name evidence="11" type="primary">ARHGAP15</name>
</gene>
<dbReference type="OMA" id="DHNQWED"/>
<evidence type="ECO:0000256" key="4">
    <source>
        <dbReference type="ARBA" id="ARBA00022490"/>
    </source>
</evidence>
<dbReference type="Pfam" id="PF00620">
    <property type="entry name" value="RhoGAP"/>
    <property type="match status" value="1"/>
</dbReference>
<dbReference type="PANTHER" id="PTHR23176:SF108">
    <property type="entry name" value="RHO GTPASE-ACTIVATING PROTEIN 15"/>
    <property type="match status" value="1"/>
</dbReference>
<evidence type="ECO:0000313" key="11">
    <source>
        <dbReference type="Ensembl" id="ENSACLP00000025663.2"/>
    </source>
</evidence>
<proteinExistence type="predicted"/>
<dbReference type="Gene3D" id="2.30.29.30">
    <property type="entry name" value="Pleckstrin-homology domain (PH domain)/Phosphotyrosine-binding domain (PTB)"/>
    <property type="match status" value="1"/>
</dbReference>
<dbReference type="Proteomes" id="UP000265100">
    <property type="component" value="Unplaced"/>
</dbReference>
<dbReference type="PROSITE" id="PS50238">
    <property type="entry name" value="RHOGAP"/>
    <property type="match status" value="1"/>
</dbReference>
<evidence type="ECO:0000256" key="5">
    <source>
        <dbReference type="ARBA" id="ARBA00023136"/>
    </source>
</evidence>
<dbReference type="Gene3D" id="1.10.555.10">
    <property type="entry name" value="Rho GTPase activation protein"/>
    <property type="match status" value="1"/>
</dbReference>
<dbReference type="InterPro" id="IPR000198">
    <property type="entry name" value="RhoGAP_dom"/>
</dbReference>
<name>A0A3P8Q8L1_ASTCA</name>
<dbReference type="PANTHER" id="PTHR23176">
    <property type="entry name" value="RHO/RAC/CDC GTPASE-ACTIVATING PROTEIN"/>
    <property type="match status" value="1"/>
</dbReference>
<dbReference type="SMART" id="SM00324">
    <property type="entry name" value="RhoGAP"/>
    <property type="match status" value="1"/>
</dbReference>
<dbReference type="SUPFAM" id="SSF48350">
    <property type="entry name" value="GTPase activation domain, GAP"/>
    <property type="match status" value="1"/>
</dbReference>
<dbReference type="GO" id="GO:0016020">
    <property type="term" value="C:membrane"/>
    <property type="evidence" value="ECO:0007669"/>
    <property type="project" value="UniProtKB-SubCell"/>
</dbReference>
<dbReference type="InterPro" id="IPR050729">
    <property type="entry name" value="Rho-GAP"/>
</dbReference>
<dbReference type="GO" id="GO:0005737">
    <property type="term" value="C:cytoplasm"/>
    <property type="evidence" value="ECO:0007669"/>
    <property type="project" value="UniProtKB-SubCell"/>
</dbReference>
<dbReference type="Pfam" id="PF00169">
    <property type="entry name" value="PH"/>
    <property type="match status" value="1"/>
</dbReference>
<dbReference type="InterPro" id="IPR011993">
    <property type="entry name" value="PH-like_dom_sf"/>
</dbReference>
<evidence type="ECO:0000256" key="1">
    <source>
        <dbReference type="ARBA" id="ARBA00004170"/>
    </source>
</evidence>
<dbReference type="GO" id="GO:0007165">
    <property type="term" value="P:signal transduction"/>
    <property type="evidence" value="ECO:0007669"/>
    <property type="project" value="InterPro"/>
</dbReference>
<reference evidence="11" key="2">
    <citation type="submission" date="2025-09" db="UniProtKB">
        <authorList>
            <consortium name="Ensembl"/>
        </authorList>
    </citation>
    <scope>IDENTIFICATION</scope>
</reference>
<feature type="domain" description="Rho-GAP" evidence="10">
    <location>
        <begin position="262"/>
        <end position="451"/>
    </location>
</feature>
<evidence type="ECO:0000256" key="6">
    <source>
        <dbReference type="ARBA" id="ARBA00040777"/>
    </source>
</evidence>
<dbReference type="Ensembl" id="ENSACLT00000026273.2">
    <property type="protein sequence ID" value="ENSACLP00000025663.2"/>
    <property type="gene ID" value="ENSACLG00000017413.2"/>
</dbReference>
<evidence type="ECO:0000313" key="12">
    <source>
        <dbReference type="Proteomes" id="UP000265100"/>
    </source>
</evidence>
<dbReference type="GO" id="GO:0005096">
    <property type="term" value="F:GTPase activator activity"/>
    <property type="evidence" value="ECO:0007669"/>
    <property type="project" value="UniProtKB-KW"/>
</dbReference>
<dbReference type="Bgee" id="ENSACLG00000017413">
    <property type="expression patterns" value="Expressed in spleen and 3 other cell types or tissues"/>
</dbReference>
<dbReference type="CDD" id="cd13233">
    <property type="entry name" value="PH_ARHGAP9-like"/>
    <property type="match status" value="1"/>
</dbReference>
<accession>A0A3P8Q8L1</accession>
<reference evidence="11" key="1">
    <citation type="submission" date="2025-08" db="UniProtKB">
        <authorList>
            <consortium name="Ensembl"/>
        </authorList>
    </citation>
    <scope>IDENTIFICATION</scope>
</reference>
<evidence type="ECO:0000259" key="10">
    <source>
        <dbReference type="PROSITE" id="PS50238"/>
    </source>
</evidence>
<dbReference type="PROSITE" id="PS50003">
    <property type="entry name" value="PH_DOMAIN"/>
    <property type="match status" value="1"/>
</dbReference>
<comment type="subcellular location">
    <subcellularLocation>
        <location evidence="2">Cytoplasm</location>
    </subcellularLocation>
    <subcellularLocation>
        <location evidence="1">Membrane</location>
        <topology evidence="1">Peripheral membrane protein</topology>
    </subcellularLocation>
</comment>
<evidence type="ECO:0000256" key="7">
    <source>
        <dbReference type="ARBA" id="ARBA00042482"/>
    </source>
</evidence>
<protein>
    <recommendedName>
        <fullName evidence="6">Rho GTPase-activating protein 15</fullName>
    </recommendedName>
    <alternativeName>
        <fullName evidence="7">ArhGAP15</fullName>
    </alternativeName>
    <alternativeName>
        <fullName evidence="8">Rho-type GTPase-activating protein 15</fullName>
    </alternativeName>
</protein>